<dbReference type="KEGG" id="cthi:THC_0354"/>
<keyword evidence="4 13" id="KW-0813">Transport</keyword>
<keyword evidence="6 13" id="KW-0812">Transmembrane</keyword>
<dbReference type="GO" id="GO:0005886">
    <property type="term" value="C:plasma membrane"/>
    <property type="evidence" value="ECO:0007669"/>
    <property type="project" value="UniProtKB-SubCell"/>
</dbReference>
<dbReference type="PATRIC" id="fig|1653476.3.peg.359"/>
<dbReference type="Gene3D" id="6.10.250.2080">
    <property type="match status" value="1"/>
</dbReference>
<keyword evidence="7 13" id="KW-1005">Bacterial flagellum biogenesis</keyword>
<dbReference type="GO" id="GO:0044780">
    <property type="term" value="P:bacterial-type flagellum assembly"/>
    <property type="evidence" value="ECO:0007669"/>
    <property type="project" value="InterPro"/>
</dbReference>
<gene>
    <name evidence="13" type="primary">flhB</name>
    <name evidence="15" type="ORF">THC_0354</name>
</gene>
<feature type="transmembrane region" description="Helical" evidence="13">
    <location>
        <begin position="144"/>
        <end position="165"/>
    </location>
</feature>
<proteinExistence type="inferred from homology"/>
<feature type="transmembrane region" description="Helical" evidence="13">
    <location>
        <begin position="33"/>
        <end position="58"/>
    </location>
</feature>
<accession>A0A0U5B3Z0</accession>
<keyword evidence="10 13" id="KW-0472">Membrane</keyword>
<evidence type="ECO:0000256" key="4">
    <source>
        <dbReference type="ARBA" id="ARBA00022448"/>
    </source>
</evidence>
<keyword evidence="5 13" id="KW-1003">Cell membrane</keyword>
<evidence type="ECO:0000256" key="8">
    <source>
        <dbReference type="ARBA" id="ARBA00022927"/>
    </source>
</evidence>
<feature type="transmembrane region" description="Helical" evidence="13">
    <location>
        <begin position="78"/>
        <end position="110"/>
    </location>
</feature>
<comment type="function">
    <text evidence="12 13">Required for formation of the rod structure in the basal body of the flagellar apparatus. Together with FliI and FliH, may constitute the export apparatus of flagellin.</text>
</comment>
<organism evidence="15 16">
    <name type="scientific">Caldimicrobium thiodismutans</name>
    <dbReference type="NCBI Taxonomy" id="1653476"/>
    <lineage>
        <taxon>Bacteria</taxon>
        <taxon>Pseudomonadati</taxon>
        <taxon>Thermodesulfobacteriota</taxon>
        <taxon>Thermodesulfobacteria</taxon>
        <taxon>Thermodesulfobacteriales</taxon>
        <taxon>Thermodesulfobacteriaceae</taxon>
        <taxon>Caldimicrobium</taxon>
    </lineage>
</organism>
<dbReference type="InterPro" id="IPR006136">
    <property type="entry name" value="FlhB"/>
</dbReference>
<evidence type="ECO:0000256" key="5">
    <source>
        <dbReference type="ARBA" id="ARBA00022475"/>
    </source>
</evidence>
<evidence type="ECO:0000313" key="16">
    <source>
        <dbReference type="Proteomes" id="UP000068196"/>
    </source>
</evidence>
<name>A0A0U5B3Z0_9BACT</name>
<keyword evidence="9 13" id="KW-1133">Transmembrane helix</keyword>
<dbReference type="OrthoDB" id="9807950at2"/>
<dbReference type="AlphaFoldDB" id="A0A0U5B3Z0"/>
<dbReference type="NCBIfam" id="TIGR00328">
    <property type="entry name" value="flhB"/>
    <property type="match status" value="1"/>
</dbReference>
<keyword evidence="16" id="KW-1185">Reference proteome</keyword>
<protein>
    <recommendedName>
        <fullName evidence="3 13">Flagellar biosynthetic protein FlhB</fullName>
    </recommendedName>
</protein>
<comment type="subcellular location">
    <subcellularLocation>
        <location evidence="1">Cell membrane</location>
        <topology evidence="1">Multi-pass membrane protein</topology>
    </subcellularLocation>
</comment>
<feature type="transmembrane region" description="Helical" evidence="13">
    <location>
        <begin position="194"/>
        <end position="213"/>
    </location>
</feature>
<dbReference type="PANTHER" id="PTHR30531">
    <property type="entry name" value="FLAGELLAR BIOSYNTHETIC PROTEIN FLHB"/>
    <property type="match status" value="1"/>
</dbReference>
<evidence type="ECO:0000256" key="13">
    <source>
        <dbReference type="RuleBase" id="RU364091"/>
    </source>
</evidence>
<dbReference type="STRING" id="1653476.THC_0354"/>
<evidence type="ECO:0000256" key="12">
    <source>
        <dbReference type="ARBA" id="ARBA00025078"/>
    </source>
</evidence>
<dbReference type="Gene3D" id="3.40.1690.10">
    <property type="entry name" value="secretion proteins EscU"/>
    <property type="match status" value="1"/>
</dbReference>
<dbReference type="Proteomes" id="UP000068196">
    <property type="component" value="Chromosome"/>
</dbReference>
<dbReference type="Pfam" id="PF01312">
    <property type="entry name" value="Bac_export_2"/>
    <property type="match status" value="1"/>
</dbReference>
<evidence type="ECO:0000256" key="2">
    <source>
        <dbReference type="ARBA" id="ARBA00010690"/>
    </source>
</evidence>
<keyword evidence="15" id="KW-0966">Cell projection</keyword>
<dbReference type="FunFam" id="3.40.1690.10:FF:000001">
    <property type="entry name" value="Flagellar biosynthetic protein FlhB"/>
    <property type="match status" value="1"/>
</dbReference>
<evidence type="ECO:0000256" key="6">
    <source>
        <dbReference type="ARBA" id="ARBA00022692"/>
    </source>
</evidence>
<reference evidence="15 16" key="1">
    <citation type="journal article" date="2016" name="Int. J. Syst. Evol. Microbiol.">
        <title>Caldimicrobium thiodismutans sp. nov., a sulfur-disproportionating bacterium isolated from a hot spring, and emended description of the genus Caldimicrobium.</title>
        <authorList>
            <person name="Kojima H."/>
            <person name="Umezawa K."/>
            <person name="Fukui M."/>
        </authorList>
    </citation>
    <scope>NUCLEOTIDE SEQUENCE [LARGE SCALE GENOMIC DNA]</scope>
    <source>
        <strain evidence="15 16">TF1</strain>
    </source>
</reference>
<evidence type="ECO:0000256" key="11">
    <source>
        <dbReference type="ARBA" id="ARBA00023225"/>
    </source>
</evidence>
<keyword evidence="15" id="KW-0282">Flagellum</keyword>
<sequence>MPEEQAQERTEEATPRRREEAKRRGQIVKSRELSSVALLSTGFLSSLVLSFVFFQQFFFILKFSFSNFSTGDLDFSNLLYIVKTCLYALFKFLLPFFVLLLISAFVIYLVQTGGGVWAEEAISLKWDRINPVEGFKRLFSLTSFFELVKALVKLAIITAFSYWIISQNFDKLIKLLGVESYYLLATLKVLLKDLLGKLLSVLAFLAILDWLYARWDLERKLRMTREELKEELKQTEGDPWVKAKIRQKQREMSRQRMLAEVPKADVVITNPEHFAVALKYDIGKMPAPQVIAKGVDFLAQKIKEVAKKHGIPIYEDPPLAQILYKKVEVGEYIPEDLYQVVAKILAYVYKMKKKKWS</sequence>
<dbReference type="PRINTS" id="PR00950">
    <property type="entry name" value="TYPE3IMSPROT"/>
</dbReference>
<evidence type="ECO:0000256" key="7">
    <source>
        <dbReference type="ARBA" id="ARBA00022795"/>
    </source>
</evidence>
<dbReference type="InterPro" id="IPR029025">
    <property type="entry name" value="T3SS_substrate_exporter_C"/>
</dbReference>
<reference evidence="16" key="2">
    <citation type="journal article" date="2016" name="Int. J. Syst. Evol. Microbiol.">
        <title>Caldimicrobium thiodismutans sp. nov., a sulfur-disproportionating bacterium isolated from a hot spring.</title>
        <authorList>
            <person name="Kojima H."/>
            <person name="Umezawa K."/>
            <person name="Fukui M."/>
        </authorList>
    </citation>
    <scope>NUCLEOTIDE SEQUENCE [LARGE SCALE GENOMIC DNA]</scope>
    <source>
        <strain evidence="16">TF1</strain>
    </source>
</reference>
<keyword evidence="8 13" id="KW-0653">Protein transport</keyword>
<keyword evidence="15" id="KW-0969">Cilium</keyword>
<keyword evidence="11 13" id="KW-1006">Bacterial flagellum protein export</keyword>
<comment type="similarity">
    <text evidence="2 13">Belongs to the type III secretion exporter family.</text>
</comment>
<evidence type="ECO:0000256" key="10">
    <source>
        <dbReference type="ARBA" id="ARBA00023136"/>
    </source>
</evidence>
<evidence type="ECO:0000256" key="14">
    <source>
        <dbReference type="SAM" id="MobiDB-lite"/>
    </source>
</evidence>
<dbReference type="InterPro" id="IPR006135">
    <property type="entry name" value="T3SS_substrate_exporter"/>
</dbReference>
<dbReference type="SUPFAM" id="SSF160544">
    <property type="entry name" value="EscU C-terminal domain-like"/>
    <property type="match status" value="1"/>
</dbReference>
<evidence type="ECO:0000256" key="9">
    <source>
        <dbReference type="ARBA" id="ARBA00022989"/>
    </source>
</evidence>
<dbReference type="RefSeq" id="WP_068512477.1">
    <property type="nucleotide sequence ID" value="NZ_AP014945.1"/>
</dbReference>
<evidence type="ECO:0000313" key="15">
    <source>
        <dbReference type="EMBL" id="BAU22752.1"/>
    </source>
</evidence>
<dbReference type="GO" id="GO:0009306">
    <property type="term" value="P:protein secretion"/>
    <property type="evidence" value="ECO:0007669"/>
    <property type="project" value="InterPro"/>
</dbReference>
<evidence type="ECO:0000256" key="3">
    <source>
        <dbReference type="ARBA" id="ARBA00021622"/>
    </source>
</evidence>
<dbReference type="PANTHER" id="PTHR30531:SF12">
    <property type="entry name" value="FLAGELLAR BIOSYNTHETIC PROTEIN FLHB"/>
    <property type="match status" value="1"/>
</dbReference>
<feature type="region of interest" description="Disordered" evidence="14">
    <location>
        <begin position="1"/>
        <end position="23"/>
    </location>
</feature>
<dbReference type="EMBL" id="AP014945">
    <property type="protein sequence ID" value="BAU22752.1"/>
    <property type="molecule type" value="Genomic_DNA"/>
</dbReference>
<evidence type="ECO:0000256" key="1">
    <source>
        <dbReference type="ARBA" id="ARBA00004651"/>
    </source>
</evidence>